<evidence type="ECO:0000313" key="2">
    <source>
        <dbReference type="EMBL" id="KAK2079388.1"/>
    </source>
</evidence>
<protein>
    <recommendedName>
        <fullName evidence="1">UspA domain-containing protein</fullName>
    </recommendedName>
</protein>
<dbReference type="Gene3D" id="3.40.50.620">
    <property type="entry name" value="HUPs"/>
    <property type="match status" value="1"/>
</dbReference>
<dbReference type="EMBL" id="JASFZW010000003">
    <property type="protein sequence ID" value="KAK2079388.1"/>
    <property type="molecule type" value="Genomic_DNA"/>
</dbReference>
<name>A0AAD9IJC9_PROWI</name>
<dbReference type="Pfam" id="PF00582">
    <property type="entry name" value="Usp"/>
    <property type="match status" value="1"/>
</dbReference>
<dbReference type="PRINTS" id="PR01438">
    <property type="entry name" value="UNVRSLSTRESS"/>
</dbReference>
<dbReference type="CDD" id="cd23659">
    <property type="entry name" value="USP_At3g01520-like"/>
    <property type="match status" value="1"/>
</dbReference>
<dbReference type="Proteomes" id="UP001255856">
    <property type="component" value="Unassembled WGS sequence"/>
</dbReference>
<sequence>MGRKLVVAVDDSAVSKDTLRWAETKLLKPDDELHIISVLEPASGGSFASTAETPYPTVMGDCKPDPVALERAQTFLNTCKDEVEKAGVQNVKLATLVTCVGGAHDTGRHIVNYSRQRDADVLLLGSRGMGSFSRAMLGFLGLGSVSDYVVKHADCNVMVHKVPVPKA</sequence>
<organism evidence="2 3">
    <name type="scientific">Prototheca wickerhamii</name>
    <dbReference type="NCBI Taxonomy" id="3111"/>
    <lineage>
        <taxon>Eukaryota</taxon>
        <taxon>Viridiplantae</taxon>
        <taxon>Chlorophyta</taxon>
        <taxon>core chlorophytes</taxon>
        <taxon>Trebouxiophyceae</taxon>
        <taxon>Chlorellales</taxon>
        <taxon>Chlorellaceae</taxon>
        <taxon>Prototheca</taxon>
    </lineage>
</organism>
<dbReference type="AlphaFoldDB" id="A0AAD9IJC9"/>
<proteinExistence type="predicted"/>
<dbReference type="InterPro" id="IPR014729">
    <property type="entry name" value="Rossmann-like_a/b/a_fold"/>
</dbReference>
<dbReference type="InterPro" id="IPR006015">
    <property type="entry name" value="Universal_stress_UspA"/>
</dbReference>
<gene>
    <name evidence="2" type="ORF">QBZ16_003079</name>
</gene>
<comment type="caution">
    <text evidence="2">The sequence shown here is derived from an EMBL/GenBank/DDBJ whole genome shotgun (WGS) entry which is preliminary data.</text>
</comment>
<reference evidence="2" key="1">
    <citation type="submission" date="2021-01" db="EMBL/GenBank/DDBJ databases">
        <authorList>
            <person name="Eckstrom K.M.E."/>
        </authorList>
    </citation>
    <scope>NUCLEOTIDE SEQUENCE</scope>
    <source>
        <strain evidence="2">UVCC 0001</strain>
    </source>
</reference>
<dbReference type="PANTHER" id="PTHR31964:SF113">
    <property type="entry name" value="USPA DOMAIN-CONTAINING PROTEIN"/>
    <property type="match status" value="1"/>
</dbReference>
<dbReference type="SUPFAM" id="SSF52402">
    <property type="entry name" value="Adenine nucleotide alpha hydrolases-like"/>
    <property type="match status" value="1"/>
</dbReference>
<keyword evidence="3" id="KW-1185">Reference proteome</keyword>
<accession>A0AAD9IJC9</accession>
<dbReference type="InterPro" id="IPR006016">
    <property type="entry name" value="UspA"/>
</dbReference>
<dbReference type="PANTHER" id="PTHR31964">
    <property type="entry name" value="ADENINE NUCLEOTIDE ALPHA HYDROLASES-LIKE SUPERFAMILY PROTEIN"/>
    <property type="match status" value="1"/>
</dbReference>
<evidence type="ECO:0000259" key="1">
    <source>
        <dbReference type="Pfam" id="PF00582"/>
    </source>
</evidence>
<evidence type="ECO:0000313" key="3">
    <source>
        <dbReference type="Proteomes" id="UP001255856"/>
    </source>
</evidence>
<feature type="domain" description="UspA" evidence="1">
    <location>
        <begin position="3"/>
        <end position="159"/>
    </location>
</feature>